<evidence type="ECO:0000313" key="3">
    <source>
        <dbReference type="Proteomes" id="UP001319060"/>
    </source>
</evidence>
<keyword evidence="3" id="KW-1185">Reference proteome</keyword>
<dbReference type="Proteomes" id="UP001319060">
    <property type="component" value="Unassembled WGS sequence"/>
</dbReference>
<name>A0ABS2ZG38_9BACL</name>
<dbReference type="RefSeq" id="WP_188401418.1">
    <property type="nucleotide sequence ID" value="NZ_BMCE01000001.1"/>
</dbReference>
<dbReference type="EMBL" id="JAFHKS010000044">
    <property type="protein sequence ID" value="MBN3547154.1"/>
    <property type="molecule type" value="Genomic_DNA"/>
</dbReference>
<evidence type="ECO:0000256" key="1">
    <source>
        <dbReference type="SAM" id="MobiDB-lite"/>
    </source>
</evidence>
<feature type="region of interest" description="Disordered" evidence="1">
    <location>
        <begin position="50"/>
        <end position="103"/>
    </location>
</feature>
<protein>
    <submittedName>
        <fullName evidence="2">Uncharacterized protein</fullName>
    </submittedName>
</protein>
<feature type="compositionally biased region" description="Basic and acidic residues" evidence="1">
    <location>
        <begin position="70"/>
        <end position="84"/>
    </location>
</feature>
<organism evidence="2 3">
    <name type="scientific">Fictibacillus barbaricus</name>
    <dbReference type="NCBI Taxonomy" id="182136"/>
    <lineage>
        <taxon>Bacteria</taxon>
        <taxon>Bacillati</taxon>
        <taxon>Bacillota</taxon>
        <taxon>Bacilli</taxon>
        <taxon>Bacillales</taxon>
        <taxon>Fictibacillaceae</taxon>
        <taxon>Fictibacillus</taxon>
    </lineage>
</organism>
<gene>
    <name evidence="2" type="ORF">JYA64_17730</name>
</gene>
<reference evidence="2 3" key="1">
    <citation type="submission" date="2021-01" db="EMBL/GenBank/DDBJ databases">
        <title>Genome Sequencing of Type Strains.</title>
        <authorList>
            <person name="Lemaire J.F."/>
            <person name="Inderbitzin P."/>
            <person name="Collins S.B."/>
            <person name="Wespe N."/>
            <person name="Knight-Connoni V."/>
        </authorList>
    </citation>
    <scope>NUCLEOTIDE SEQUENCE [LARGE SCALE GENOMIC DNA]</scope>
    <source>
        <strain evidence="2 3">DSM 14730</strain>
    </source>
</reference>
<comment type="caution">
    <text evidence="2">The sequence shown here is derived from an EMBL/GenBank/DDBJ whole genome shotgun (WGS) entry which is preliminary data.</text>
</comment>
<feature type="compositionally biased region" description="Polar residues" evidence="1">
    <location>
        <begin position="85"/>
        <end position="103"/>
    </location>
</feature>
<sequence>MKKKSSRAIIFATAILLIIGVLNYSEIESKVNATNQKVIVNSKLVSVNPPNQSLKTKETVKVDSLNSETHPAKQEPQKKTETVKTPDQQTQTESETKKVTTQTQNEMPDIKVIDGDKYVNLMSRAEENLIDLVNIAKKHDATLYAIEYSDCFAMFDNTSNQVIMMFSTGSRSVSVENVEILYDMHPYIKEQIKSVVETGKEANVKIGEYESYLISKVDGRIRLSF</sequence>
<evidence type="ECO:0000313" key="2">
    <source>
        <dbReference type="EMBL" id="MBN3547154.1"/>
    </source>
</evidence>
<proteinExistence type="predicted"/>
<accession>A0ABS2ZG38</accession>